<sequence length="99" mass="11455">MTVLDRPRNQGELSDDEDKICDKTHSPIYQTTMRMFDSNEITLHLTGVQVLLPVFIQLYSQFQEIDYQINDPLIVKPKQAFFEVGGPSQSSYFEGRLKL</sequence>
<evidence type="ECO:0000313" key="2">
    <source>
        <dbReference type="EMBL" id="GBM26488.1"/>
    </source>
</evidence>
<organism evidence="2 3">
    <name type="scientific">Araneus ventricosus</name>
    <name type="common">Orbweaver spider</name>
    <name type="synonym">Epeira ventricosa</name>
    <dbReference type="NCBI Taxonomy" id="182803"/>
    <lineage>
        <taxon>Eukaryota</taxon>
        <taxon>Metazoa</taxon>
        <taxon>Ecdysozoa</taxon>
        <taxon>Arthropoda</taxon>
        <taxon>Chelicerata</taxon>
        <taxon>Arachnida</taxon>
        <taxon>Araneae</taxon>
        <taxon>Araneomorphae</taxon>
        <taxon>Entelegynae</taxon>
        <taxon>Araneoidea</taxon>
        <taxon>Araneidae</taxon>
        <taxon>Araneus</taxon>
    </lineage>
</organism>
<reference evidence="2 3" key="1">
    <citation type="journal article" date="2019" name="Sci. Rep.">
        <title>Orb-weaving spider Araneus ventricosus genome elucidates the spidroin gene catalogue.</title>
        <authorList>
            <person name="Kono N."/>
            <person name="Nakamura H."/>
            <person name="Ohtoshi R."/>
            <person name="Moran D.A.P."/>
            <person name="Shinohara A."/>
            <person name="Yoshida Y."/>
            <person name="Fujiwara M."/>
            <person name="Mori M."/>
            <person name="Tomita M."/>
            <person name="Arakawa K."/>
        </authorList>
    </citation>
    <scope>NUCLEOTIDE SEQUENCE [LARGE SCALE GENOMIC DNA]</scope>
</reference>
<name>A0A4Y2EEJ3_ARAVE</name>
<accession>A0A4Y2EEJ3</accession>
<proteinExistence type="predicted"/>
<keyword evidence="3" id="KW-1185">Reference proteome</keyword>
<gene>
    <name evidence="2" type="ORF">AVEN_206174_1</name>
</gene>
<dbReference type="EMBL" id="BGPR01000561">
    <property type="protein sequence ID" value="GBM26488.1"/>
    <property type="molecule type" value="Genomic_DNA"/>
</dbReference>
<evidence type="ECO:0000256" key="1">
    <source>
        <dbReference type="SAM" id="MobiDB-lite"/>
    </source>
</evidence>
<dbReference type="AlphaFoldDB" id="A0A4Y2EEJ3"/>
<feature type="region of interest" description="Disordered" evidence="1">
    <location>
        <begin position="1"/>
        <end position="20"/>
    </location>
</feature>
<dbReference type="Proteomes" id="UP000499080">
    <property type="component" value="Unassembled WGS sequence"/>
</dbReference>
<comment type="caution">
    <text evidence="2">The sequence shown here is derived from an EMBL/GenBank/DDBJ whole genome shotgun (WGS) entry which is preliminary data.</text>
</comment>
<evidence type="ECO:0000313" key="3">
    <source>
        <dbReference type="Proteomes" id="UP000499080"/>
    </source>
</evidence>
<protein>
    <submittedName>
        <fullName evidence="2">Uncharacterized protein</fullName>
    </submittedName>
</protein>